<organism evidence="1 2">
    <name type="scientific">Acetivibrio clariflavus (strain DSM 19732 / NBRC 101661 / EBR45)</name>
    <name type="common">Clostridium clariflavum</name>
    <dbReference type="NCBI Taxonomy" id="720554"/>
    <lineage>
        <taxon>Bacteria</taxon>
        <taxon>Bacillati</taxon>
        <taxon>Bacillota</taxon>
        <taxon>Clostridia</taxon>
        <taxon>Eubacteriales</taxon>
        <taxon>Oscillospiraceae</taxon>
        <taxon>Acetivibrio</taxon>
    </lineage>
</organism>
<evidence type="ECO:0000313" key="2">
    <source>
        <dbReference type="Proteomes" id="UP000005435"/>
    </source>
</evidence>
<accession>G8LXD2</accession>
<proteinExistence type="predicted"/>
<dbReference type="eggNOG" id="ENOG50338XB">
    <property type="taxonomic scope" value="Bacteria"/>
</dbReference>
<gene>
    <name evidence="1" type="ordered locus">Clocl_3351</name>
</gene>
<dbReference type="HOGENOM" id="CLU_2463607_0_0_9"/>
<dbReference type="AlphaFoldDB" id="G8LXD2"/>
<evidence type="ECO:0000313" key="1">
    <source>
        <dbReference type="EMBL" id="AEV69850.1"/>
    </source>
</evidence>
<dbReference type="KEGG" id="ccl:Clocl_3351"/>
<keyword evidence="2" id="KW-1185">Reference proteome</keyword>
<reference evidence="1 2" key="2">
    <citation type="journal article" date="2012" name="Stand. Genomic Sci.">
        <title>Complete Genome Sequence of Clostridium clariflavum DSM 19732.</title>
        <authorList>
            <person name="Izquierdo J.A."/>
            <person name="Goodwin L."/>
            <person name="Davenport K.W."/>
            <person name="Teshima H."/>
            <person name="Bruce D."/>
            <person name="Detter C."/>
            <person name="Tapia R."/>
            <person name="Han S."/>
            <person name="Land M."/>
            <person name="Hauser L."/>
            <person name="Jeffries C.D."/>
            <person name="Han J."/>
            <person name="Pitluck S."/>
            <person name="Nolan M."/>
            <person name="Chen A."/>
            <person name="Huntemann M."/>
            <person name="Mavromatis K."/>
            <person name="Mikhailova N."/>
            <person name="Liolios K."/>
            <person name="Woyke T."/>
            <person name="Lynd L.R."/>
        </authorList>
    </citation>
    <scope>NUCLEOTIDE SEQUENCE [LARGE SCALE GENOMIC DNA]</scope>
    <source>
        <strain evidence="2">DSM 19732 / NBRC 101661 / EBR45</strain>
    </source>
</reference>
<protein>
    <submittedName>
        <fullName evidence="1">Uncharacterized protein</fullName>
    </submittedName>
</protein>
<reference evidence="2" key="1">
    <citation type="submission" date="2011-12" db="EMBL/GenBank/DDBJ databases">
        <title>Complete sequence of Clostridium clariflavum DSM 19732.</title>
        <authorList>
            <consortium name="US DOE Joint Genome Institute"/>
            <person name="Lucas S."/>
            <person name="Han J."/>
            <person name="Lapidus A."/>
            <person name="Cheng J.-F."/>
            <person name="Goodwin L."/>
            <person name="Pitluck S."/>
            <person name="Peters L."/>
            <person name="Teshima H."/>
            <person name="Detter J.C."/>
            <person name="Han C."/>
            <person name="Tapia R."/>
            <person name="Land M."/>
            <person name="Hauser L."/>
            <person name="Kyrpides N."/>
            <person name="Ivanova N."/>
            <person name="Pagani I."/>
            <person name="Kitzmiller T."/>
            <person name="Lynd L."/>
            <person name="Izquierdo J."/>
            <person name="Woyke T."/>
        </authorList>
    </citation>
    <scope>NUCLEOTIDE SEQUENCE [LARGE SCALE GENOMIC DNA]</scope>
    <source>
        <strain evidence="2">DSM 19732 / NBRC 101661 / EBR45</strain>
    </source>
</reference>
<dbReference type="STRING" id="720554.Clocl_3351"/>
<sequence>MILMFILRVTPARNVLIGKQCYKSDRPDMFFSKIVEDCTKIEVYDVSDRKKKLLNVSEINRRNHRMIINGKRYFICSITDIGDKKKAI</sequence>
<name>G8LXD2_ACECE</name>
<dbReference type="EMBL" id="CP003065">
    <property type="protein sequence ID" value="AEV69850.1"/>
    <property type="molecule type" value="Genomic_DNA"/>
</dbReference>
<dbReference type="Proteomes" id="UP000005435">
    <property type="component" value="Chromosome"/>
</dbReference>